<accession>A0A077RBP0</accession>
<evidence type="ECO:0000259" key="5">
    <source>
        <dbReference type="PROSITE" id="PS50048"/>
    </source>
</evidence>
<dbReference type="PROSITE" id="PS50048">
    <property type="entry name" value="ZN2_CY6_FUNGAL_2"/>
    <property type="match status" value="1"/>
</dbReference>
<dbReference type="InterPro" id="IPR007219">
    <property type="entry name" value="XnlR_reg_dom"/>
</dbReference>
<feature type="compositionally biased region" description="Low complexity" evidence="4">
    <location>
        <begin position="39"/>
        <end position="59"/>
    </location>
</feature>
<feature type="compositionally biased region" description="Polar residues" evidence="4">
    <location>
        <begin position="213"/>
        <end position="232"/>
    </location>
</feature>
<dbReference type="GO" id="GO:0005634">
    <property type="term" value="C:nucleus"/>
    <property type="evidence" value="ECO:0007669"/>
    <property type="project" value="UniProtKB-SubCell"/>
</dbReference>
<dbReference type="GO" id="GO:0008270">
    <property type="term" value="F:zinc ion binding"/>
    <property type="evidence" value="ECO:0007669"/>
    <property type="project" value="InterPro"/>
</dbReference>
<dbReference type="InterPro" id="IPR036864">
    <property type="entry name" value="Zn2-C6_fun-type_DNA-bd_sf"/>
</dbReference>
<dbReference type="SUPFAM" id="SSF57701">
    <property type="entry name" value="Zn2/Cys6 DNA-binding domain"/>
    <property type="match status" value="1"/>
</dbReference>
<evidence type="ECO:0000256" key="2">
    <source>
        <dbReference type="ARBA" id="ARBA00022723"/>
    </source>
</evidence>
<dbReference type="Pfam" id="PF04082">
    <property type="entry name" value="Fungal_trans"/>
    <property type="match status" value="1"/>
</dbReference>
<dbReference type="CDD" id="cd12148">
    <property type="entry name" value="fungal_TF_MHR"/>
    <property type="match status" value="1"/>
</dbReference>
<dbReference type="InterPro" id="IPR050613">
    <property type="entry name" value="Sec_Metabolite_Reg"/>
</dbReference>
<sequence length="1006" mass="110205">MSSSNRSYAQSPSQTFYNPTIFSHAHLSHASPRVTNNRPSDPSPIKADSSSSSAASSSKTNDIKDEAKEDKKTTAKRPREQYSCVECFRRKQKCDRRFPCNNCIKRRLPERCLPPPSARVNAASPTPSETSSVPHRASISRTNTSEQPPITPSLKRSRTEDDQWDDRKIDDLARTTSRIARLERILALNDASYLEQRLALAEKAVRLRLGEGPSSSSRGVDFGQNDQISRRSSYIPEETETDRHADGHLDDNDGFLGTSALEAVPLQLKNGLPSPHCKPGSGDVAPQALLSYIHPNPTRRGFPIPSTDVQAIRATLPSRDQCERYFDAYFAHYNWARLPLHEATLRDRFRQFVAGVPTPSDVRMDAETLPFVALVLAILTLGSVPPIVQPLTSATSHAFFWATKKALVLCETLGLASLDSCWAHGVLVRYLDVIRVTRASWHEIGSWIRDALDLGLHRDGSSFGLPKEQVAARRILWSHVIHNDREWSIILGRPLTITFYTTEMPTREDLEPLGFACQAYLLVRNRFTACLGSITHCFEERSQSRGPSGRTSRAYYRVLEVEDMIAEFVASLPPYLAPNWSTSGQSKTDTSLDQDHPLLPFYRYLILGEVCFYRSLLHRPYLLRPASHGKHPFPESRRVCVETALNDLRLRKEYARILTKEQLAQSFGGAYALFNSAIVVGMSLLIGFSLGERIDTSDLNERIGYLQNFITQLRRNFDAGNVDASAEREQMAIEVLVSRLEPFLPGDLAKRSRGELQAAKGSMRGAVMQDSMRRNHVAAASRVEQEKQAADSLRLLSSSLPGTPTMSNNTTSHMSSNAGGMHNLPPSQQMGSPTPLGGGGMNQSENAGSLGGMMMSNPTASGAGGTNPIDPYGWLLTPTAMESPETTKPSSTSTSTAHTPNFSGPSSSGTNRFGSTPSGATPSNLSTAPTPMQHAHRTHSAAASNMGNNHNHFMAGSPGQQGLVGLGAAPLEGAGQMFDWEGILQTIGSGWTGDSTLETGMESLFG</sequence>
<comment type="subcellular location">
    <subcellularLocation>
        <location evidence="1">Nucleus</location>
    </subcellularLocation>
</comment>
<dbReference type="SMART" id="SM00906">
    <property type="entry name" value="Fungal_trans"/>
    <property type="match status" value="1"/>
</dbReference>
<feature type="compositionally biased region" description="Polar residues" evidence="4">
    <location>
        <begin position="897"/>
        <end position="930"/>
    </location>
</feature>
<reference evidence="6" key="1">
    <citation type="journal article" date="2014" name="Genome Biol. Evol.">
        <title>Gene Loss Rather Than Gene Gain Is Associated with a Host Jump from Monocots to Dicots in the Smut Fungus Melanopsichium pennsylvanicum.</title>
        <authorList>
            <person name="Sharma R."/>
            <person name="Mishra B."/>
            <person name="Runge F."/>
            <person name="Thines M."/>
        </authorList>
    </citation>
    <scope>NUCLEOTIDE SEQUENCE</scope>
    <source>
        <strain evidence="6">4</strain>
    </source>
</reference>
<dbReference type="GO" id="GO:0006351">
    <property type="term" value="P:DNA-templated transcription"/>
    <property type="evidence" value="ECO:0007669"/>
    <property type="project" value="InterPro"/>
</dbReference>
<dbReference type="GO" id="GO:0003677">
    <property type="term" value="F:DNA binding"/>
    <property type="evidence" value="ECO:0007669"/>
    <property type="project" value="InterPro"/>
</dbReference>
<feature type="region of interest" description="Disordered" evidence="4">
    <location>
        <begin position="111"/>
        <end position="163"/>
    </location>
</feature>
<feature type="domain" description="Zn(2)-C6 fungal-type" evidence="5">
    <location>
        <begin position="83"/>
        <end position="112"/>
    </location>
</feature>
<evidence type="ECO:0000256" key="3">
    <source>
        <dbReference type="ARBA" id="ARBA00023242"/>
    </source>
</evidence>
<dbReference type="GO" id="GO:0000981">
    <property type="term" value="F:DNA-binding transcription factor activity, RNA polymerase II-specific"/>
    <property type="evidence" value="ECO:0007669"/>
    <property type="project" value="InterPro"/>
</dbReference>
<proteinExistence type="predicted"/>
<evidence type="ECO:0000256" key="1">
    <source>
        <dbReference type="ARBA" id="ARBA00004123"/>
    </source>
</evidence>
<dbReference type="SMART" id="SM00066">
    <property type="entry name" value="GAL4"/>
    <property type="match status" value="1"/>
</dbReference>
<evidence type="ECO:0000256" key="4">
    <source>
        <dbReference type="SAM" id="MobiDB-lite"/>
    </source>
</evidence>
<feature type="compositionally biased region" description="Polar residues" evidence="4">
    <location>
        <begin position="941"/>
        <end position="951"/>
    </location>
</feature>
<feature type="compositionally biased region" description="Basic and acidic residues" evidence="4">
    <location>
        <begin position="61"/>
        <end position="80"/>
    </location>
</feature>
<feature type="compositionally biased region" description="Low complexity" evidence="4">
    <location>
        <begin position="882"/>
        <end position="896"/>
    </location>
</feature>
<dbReference type="Pfam" id="PF00172">
    <property type="entry name" value="Zn_clus"/>
    <property type="match status" value="1"/>
</dbReference>
<feature type="compositionally biased region" description="Low complexity" evidence="4">
    <location>
        <begin position="797"/>
        <end position="817"/>
    </location>
</feature>
<protein>
    <submittedName>
        <fullName evidence="6">Nuclear protein</fullName>
    </submittedName>
</protein>
<organism evidence="6">
    <name type="scientific">Melanopsichium pennsylvanicum 4</name>
    <dbReference type="NCBI Taxonomy" id="1398559"/>
    <lineage>
        <taxon>Eukaryota</taxon>
        <taxon>Fungi</taxon>
        <taxon>Dikarya</taxon>
        <taxon>Basidiomycota</taxon>
        <taxon>Ustilaginomycotina</taxon>
        <taxon>Ustilaginomycetes</taxon>
        <taxon>Ustilaginales</taxon>
        <taxon>Ustilaginaceae</taxon>
        <taxon>Melanopsichium</taxon>
    </lineage>
</organism>
<dbReference type="PANTHER" id="PTHR31001">
    <property type="entry name" value="UNCHARACTERIZED TRANSCRIPTIONAL REGULATORY PROTEIN"/>
    <property type="match status" value="1"/>
</dbReference>
<dbReference type="EMBL" id="HG529707">
    <property type="protein sequence ID" value="CDI56933.1"/>
    <property type="molecule type" value="Genomic_DNA"/>
</dbReference>
<feature type="compositionally biased region" description="Polar residues" evidence="4">
    <location>
        <begin position="123"/>
        <end position="148"/>
    </location>
</feature>
<evidence type="ECO:0000313" key="6">
    <source>
        <dbReference type="EMBL" id="CDI56933.1"/>
    </source>
</evidence>
<dbReference type="CDD" id="cd00067">
    <property type="entry name" value="GAL4"/>
    <property type="match status" value="1"/>
</dbReference>
<feature type="region of interest" description="Disordered" evidence="4">
    <location>
        <begin position="210"/>
        <end position="248"/>
    </location>
</feature>
<dbReference type="AlphaFoldDB" id="A0A077RBP0"/>
<feature type="region of interest" description="Disordered" evidence="4">
    <location>
        <begin position="27"/>
        <end position="81"/>
    </location>
</feature>
<keyword evidence="3" id="KW-0539">Nucleus</keyword>
<name>A0A077RBP0_9BASI</name>
<dbReference type="InterPro" id="IPR001138">
    <property type="entry name" value="Zn2Cys6_DnaBD"/>
</dbReference>
<feature type="region of interest" description="Disordered" evidence="4">
    <location>
        <begin position="797"/>
        <end position="958"/>
    </location>
</feature>
<keyword evidence="2" id="KW-0479">Metal-binding</keyword>
<dbReference type="PANTHER" id="PTHR31001:SF87">
    <property type="entry name" value="COL-21"/>
    <property type="match status" value="1"/>
</dbReference>